<proteinExistence type="predicted"/>
<evidence type="ECO:0000313" key="3">
    <source>
        <dbReference type="Proteomes" id="UP001177670"/>
    </source>
</evidence>
<keyword evidence="3" id="KW-1185">Reference proteome</keyword>
<gene>
    <name evidence="2" type="ORF">K0M31_002499</name>
</gene>
<accession>A0AA40GHP0</accession>
<protein>
    <submittedName>
        <fullName evidence="2">Uncharacterized protein</fullName>
    </submittedName>
</protein>
<dbReference type="AlphaFoldDB" id="A0AA40GHP0"/>
<sequence length="179" mass="19822">MLAWFEPDEAHSRPVPKRGSKETKLEIGTTESGSIAADVFQRRAPPPDGFSPLAARVETTKLRPFTRNRVQASRTETRTRETILQPISIERTVEDGTLCHPPHLPPWILILSLVPNAGAAVARLADAARFSYLSIRELDIIAGDRRPAPRDGTMRFEVAKDSSAYEATAPYFSSLRCPV</sequence>
<dbReference type="EMBL" id="JAHYIQ010000001">
    <property type="protein sequence ID" value="KAK1138008.1"/>
    <property type="molecule type" value="Genomic_DNA"/>
</dbReference>
<evidence type="ECO:0000313" key="2">
    <source>
        <dbReference type="EMBL" id="KAK1138008.1"/>
    </source>
</evidence>
<feature type="region of interest" description="Disordered" evidence="1">
    <location>
        <begin position="1"/>
        <end position="28"/>
    </location>
</feature>
<reference evidence="2" key="1">
    <citation type="submission" date="2021-10" db="EMBL/GenBank/DDBJ databases">
        <title>Melipona bicolor Genome sequencing and assembly.</title>
        <authorList>
            <person name="Araujo N.S."/>
            <person name="Arias M.C."/>
        </authorList>
    </citation>
    <scope>NUCLEOTIDE SEQUENCE</scope>
    <source>
        <strain evidence="2">USP_2M_L1-L4_2017</strain>
        <tissue evidence="2">Whole body</tissue>
    </source>
</reference>
<organism evidence="2 3">
    <name type="scientific">Melipona bicolor</name>
    <dbReference type="NCBI Taxonomy" id="60889"/>
    <lineage>
        <taxon>Eukaryota</taxon>
        <taxon>Metazoa</taxon>
        <taxon>Ecdysozoa</taxon>
        <taxon>Arthropoda</taxon>
        <taxon>Hexapoda</taxon>
        <taxon>Insecta</taxon>
        <taxon>Pterygota</taxon>
        <taxon>Neoptera</taxon>
        <taxon>Endopterygota</taxon>
        <taxon>Hymenoptera</taxon>
        <taxon>Apocrita</taxon>
        <taxon>Aculeata</taxon>
        <taxon>Apoidea</taxon>
        <taxon>Anthophila</taxon>
        <taxon>Apidae</taxon>
        <taxon>Melipona</taxon>
    </lineage>
</organism>
<comment type="caution">
    <text evidence="2">The sequence shown here is derived from an EMBL/GenBank/DDBJ whole genome shotgun (WGS) entry which is preliminary data.</text>
</comment>
<dbReference type="Proteomes" id="UP001177670">
    <property type="component" value="Unassembled WGS sequence"/>
</dbReference>
<evidence type="ECO:0000256" key="1">
    <source>
        <dbReference type="SAM" id="MobiDB-lite"/>
    </source>
</evidence>
<name>A0AA40GHP0_9HYME</name>